<proteinExistence type="predicted"/>
<dbReference type="InterPro" id="IPR001375">
    <property type="entry name" value="Peptidase_S9_cat"/>
</dbReference>
<evidence type="ECO:0000259" key="1">
    <source>
        <dbReference type="Pfam" id="PF00326"/>
    </source>
</evidence>
<reference evidence="2" key="1">
    <citation type="journal article" date="2015" name="Nature">
        <title>Complex archaea that bridge the gap between prokaryotes and eukaryotes.</title>
        <authorList>
            <person name="Spang A."/>
            <person name="Saw J.H."/>
            <person name="Jorgensen S.L."/>
            <person name="Zaremba-Niedzwiedzka K."/>
            <person name="Martijn J."/>
            <person name="Lind A.E."/>
            <person name="van Eijk R."/>
            <person name="Schleper C."/>
            <person name="Guy L."/>
            <person name="Ettema T.J."/>
        </authorList>
    </citation>
    <scope>NUCLEOTIDE SEQUENCE</scope>
</reference>
<organism evidence="2">
    <name type="scientific">marine sediment metagenome</name>
    <dbReference type="NCBI Taxonomy" id="412755"/>
    <lineage>
        <taxon>unclassified sequences</taxon>
        <taxon>metagenomes</taxon>
        <taxon>ecological metagenomes</taxon>
    </lineage>
</organism>
<gene>
    <name evidence="2" type="ORF">LCGC14_3040930</name>
</gene>
<dbReference type="InterPro" id="IPR029058">
    <property type="entry name" value="AB_hydrolase_fold"/>
</dbReference>
<dbReference type="InterPro" id="IPR050278">
    <property type="entry name" value="Serine_Prot_S9B/DPPIV"/>
</dbReference>
<feature type="non-terminal residue" evidence="2">
    <location>
        <position position="1"/>
    </location>
</feature>
<name>A0A0F8YXK7_9ZZZZ</name>
<dbReference type="PANTHER" id="PTHR11731">
    <property type="entry name" value="PROTEASE FAMILY S9B,C DIPEPTIDYL-PEPTIDASE IV-RELATED"/>
    <property type="match status" value="1"/>
</dbReference>
<dbReference type="SUPFAM" id="SSF53474">
    <property type="entry name" value="alpha/beta-Hydrolases"/>
    <property type="match status" value="1"/>
</dbReference>
<dbReference type="GO" id="GO:0008236">
    <property type="term" value="F:serine-type peptidase activity"/>
    <property type="evidence" value="ECO:0007669"/>
    <property type="project" value="InterPro"/>
</dbReference>
<dbReference type="PANTHER" id="PTHR11731:SF193">
    <property type="entry name" value="DIPEPTIDYL PEPTIDASE 9"/>
    <property type="match status" value="1"/>
</dbReference>
<sequence>GIAELDGWMIKPPGFDASKKYPVIIYIYGEPAGATVQNNWGGGDLWHQYMASLGYVVMSLDPRGTKSPRGREWRKVIYGKIGIVAGNDHAAGMREILKKYAFMDAERVGIWGWSGGGQMTLNCLFRYPDIYKAGIAVAFVSNQRLYDAIYQERYMGLPSENEYGYREGSPIFHAHKLEGELLIMHGTADDNVHYQSFEMLVDELVRHNKMFQMMAYPMRSHGIRERENTSYHLRQVMERFWLERLPAGAR</sequence>
<dbReference type="AlphaFoldDB" id="A0A0F8YXK7"/>
<dbReference type="GO" id="GO:0006508">
    <property type="term" value="P:proteolysis"/>
    <property type="evidence" value="ECO:0007669"/>
    <property type="project" value="InterPro"/>
</dbReference>
<evidence type="ECO:0000313" key="2">
    <source>
        <dbReference type="EMBL" id="KKK58784.1"/>
    </source>
</evidence>
<dbReference type="EMBL" id="LAZR01063805">
    <property type="protein sequence ID" value="KKK58784.1"/>
    <property type="molecule type" value="Genomic_DNA"/>
</dbReference>
<accession>A0A0F8YXK7</accession>
<comment type="caution">
    <text evidence="2">The sequence shown here is derived from an EMBL/GenBank/DDBJ whole genome shotgun (WGS) entry which is preliminary data.</text>
</comment>
<protein>
    <recommendedName>
        <fullName evidence="1">Peptidase S9 prolyl oligopeptidase catalytic domain-containing protein</fullName>
    </recommendedName>
</protein>
<dbReference type="Pfam" id="PF00326">
    <property type="entry name" value="Peptidase_S9"/>
    <property type="match status" value="1"/>
</dbReference>
<dbReference type="Gene3D" id="3.40.50.1820">
    <property type="entry name" value="alpha/beta hydrolase"/>
    <property type="match status" value="1"/>
</dbReference>
<feature type="domain" description="Peptidase S9 prolyl oligopeptidase catalytic" evidence="1">
    <location>
        <begin position="48"/>
        <end position="238"/>
    </location>
</feature>
<dbReference type="GO" id="GO:0008239">
    <property type="term" value="F:dipeptidyl-peptidase activity"/>
    <property type="evidence" value="ECO:0007669"/>
    <property type="project" value="TreeGrafter"/>
</dbReference>